<comment type="caution">
    <text evidence="3">The sequence shown here is derived from an EMBL/GenBank/DDBJ whole genome shotgun (WGS) entry which is preliminary data.</text>
</comment>
<dbReference type="OrthoDB" id="407206at2759"/>
<dbReference type="PANTHER" id="PTHR20916">
    <property type="entry name" value="CYSTEINE AND GLYCINE-RICH PROTEIN 2 BINDING PROTEIN"/>
    <property type="match status" value="1"/>
</dbReference>
<evidence type="ECO:0000256" key="1">
    <source>
        <dbReference type="SAM" id="MobiDB-lite"/>
    </source>
</evidence>
<dbReference type="PANTHER" id="PTHR20916:SF18">
    <property type="entry name" value="IPT_TIG DOMAIN-CONTAINING PROTEIN"/>
    <property type="match status" value="1"/>
</dbReference>
<gene>
    <name evidence="2" type="ORF">PGLA1383_LOCUS24841</name>
    <name evidence="3" type="ORF">PGLA2088_LOCUS9021</name>
</gene>
<feature type="region of interest" description="Disordered" evidence="1">
    <location>
        <begin position="201"/>
        <end position="291"/>
    </location>
</feature>
<evidence type="ECO:0000313" key="5">
    <source>
        <dbReference type="Proteomes" id="UP000654075"/>
    </source>
</evidence>
<sequence>MRDEDVWWLTLDDGTYLLAVHCEDEKATIFSYAARLCQGCLGLSSAHGQVTSVKDDALRDKIAAALQAAGLQPSFHIVAAAGTRALGLGSNKAKCRRAGYLALATAAALRSSRLEVRPGGELHKVAVAALSAATRCIIVSSTPVGRKVQMCKEDLARLRRSIPDSPAAVSEGLQRRTTCSRGSDPLAVTLNSAVETTKMLQRSLESAKEEHRQHTARAAAAAAGGAALLRSTGFSRDAHPARNNNNNNNRVRCRSQSPGSDRSPSPRARRIRCPSNNNDINNKSMSSLPSRGCPVAMTRIVRTARRRLQMGSGGIDVKDEGFVSDSNNNNNSDCSRGRPVAPLVARQVHILRRASQKGRPWDPAARHGGECALAHYQHLLRFVPVLQLHFAHDEISPTYRNGPHAGQSVQKLEEDFVAGRARPESITPLVGVLDRCKIWIISGNRRLYSLRKYAERTRMMQGAAAAAAVRAPVLVHLHESGQLPQGLFAKYIEAMSTDCGKLPRIRTSGNNNNDYNNTNNSSNNNNGKRIRSEECLEPRASKRQRTQSGGCAQEKAVAPNNNNNTCNSTNTNNNNNNPEASAPSSGGCQAAMHNNNNNVMQRLEGRWRGERGELYEVKNNNSNNNRMPCSGWHCIRNKGSGVSSFRLTFDSVRGVVTWGEKGSYHARCEGTSLRGTPQVVWLNSQGQIVFSWTKDQP</sequence>
<evidence type="ECO:0000313" key="3">
    <source>
        <dbReference type="EMBL" id="CAE8651321.1"/>
    </source>
</evidence>
<feature type="compositionally biased region" description="Polar residues" evidence="1">
    <location>
        <begin position="274"/>
        <end position="289"/>
    </location>
</feature>
<feature type="region of interest" description="Disordered" evidence="1">
    <location>
        <begin position="503"/>
        <end position="593"/>
    </location>
</feature>
<organism evidence="3 4">
    <name type="scientific">Polarella glacialis</name>
    <name type="common">Dinoflagellate</name>
    <dbReference type="NCBI Taxonomy" id="89957"/>
    <lineage>
        <taxon>Eukaryota</taxon>
        <taxon>Sar</taxon>
        <taxon>Alveolata</taxon>
        <taxon>Dinophyceae</taxon>
        <taxon>Suessiales</taxon>
        <taxon>Suessiaceae</taxon>
        <taxon>Polarella</taxon>
    </lineage>
</organism>
<dbReference type="EMBL" id="CAJNNW010009844">
    <property type="protein sequence ID" value="CAE8651321.1"/>
    <property type="molecule type" value="Genomic_DNA"/>
</dbReference>
<feature type="compositionally biased region" description="Polar residues" evidence="1">
    <location>
        <begin position="254"/>
        <end position="263"/>
    </location>
</feature>
<name>A0A813IJG0_POLGL</name>
<dbReference type="AlphaFoldDB" id="A0A813IJG0"/>
<dbReference type="Proteomes" id="UP000654075">
    <property type="component" value="Unassembled WGS sequence"/>
</dbReference>
<dbReference type="Proteomes" id="UP000626109">
    <property type="component" value="Unassembled WGS sequence"/>
</dbReference>
<feature type="compositionally biased region" description="Polar residues" evidence="1">
    <location>
        <begin position="578"/>
        <end position="593"/>
    </location>
</feature>
<feature type="compositionally biased region" description="Low complexity" evidence="1">
    <location>
        <begin position="560"/>
        <end position="577"/>
    </location>
</feature>
<accession>A0A813IJG0</accession>
<evidence type="ECO:0000313" key="4">
    <source>
        <dbReference type="Proteomes" id="UP000626109"/>
    </source>
</evidence>
<feature type="compositionally biased region" description="Low complexity" evidence="1">
    <location>
        <begin position="510"/>
        <end position="526"/>
    </location>
</feature>
<reference evidence="3" key="1">
    <citation type="submission" date="2021-02" db="EMBL/GenBank/DDBJ databases">
        <authorList>
            <person name="Dougan E. K."/>
            <person name="Rhodes N."/>
            <person name="Thang M."/>
            <person name="Chan C."/>
        </authorList>
    </citation>
    <scope>NUCLEOTIDE SEQUENCE</scope>
</reference>
<evidence type="ECO:0000313" key="2">
    <source>
        <dbReference type="EMBL" id="CAE8606885.1"/>
    </source>
</evidence>
<dbReference type="EMBL" id="CAJNNV010019977">
    <property type="protein sequence ID" value="CAE8606885.1"/>
    <property type="molecule type" value="Genomic_DNA"/>
</dbReference>
<keyword evidence="5" id="KW-1185">Reference proteome</keyword>
<feature type="compositionally biased region" description="Basic and acidic residues" evidence="1">
    <location>
        <begin position="530"/>
        <end position="540"/>
    </location>
</feature>
<feature type="compositionally biased region" description="Low complexity" evidence="1">
    <location>
        <begin position="216"/>
        <end position="230"/>
    </location>
</feature>
<protein>
    <submittedName>
        <fullName evidence="3">Uncharacterized protein</fullName>
    </submittedName>
</protein>
<proteinExistence type="predicted"/>